<reference evidence="2" key="2">
    <citation type="journal article" date="2015" name="Data Brief">
        <title>Shoot transcriptome of the giant reed, Arundo donax.</title>
        <authorList>
            <person name="Barrero R.A."/>
            <person name="Guerrero F.D."/>
            <person name="Moolhuijzen P."/>
            <person name="Goolsby J.A."/>
            <person name="Tidwell J."/>
            <person name="Bellgard S.E."/>
            <person name="Bellgard M.I."/>
        </authorList>
    </citation>
    <scope>NUCLEOTIDE SEQUENCE</scope>
    <source>
        <tissue evidence="2">Shoot tissue taken approximately 20 cm above the soil surface</tissue>
    </source>
</reference>
<organism evidence="2">
    <name type="scientific">Arundo donax</name>
    <name type="common">Giant reed</name>
    <name type="synonym">Donax arundinaceus</name>
    <dbReference type="NCBI Taxonomy" id="35708"/>
    <lineage>
        <taxon>Eukaryota</taxon>
        <taxon>Viridiplantae</taxon>
        <taxon>Streptophyta</taxon>
        <taxon>Embryophyta</taxon>
        <taxon>Tracheophyta</taxon>
        <taxon>Spermatophyta</taxon>
        <taxon>Magnoliopsida</taxon>
        <taxon>Liliopsida</taxon>
        <taxon>Poales</taxon>
        <taxon>Poaceae</taxon>
        <taxon>PACMAD clade</taxon>
        <taxon>Arundinoideae</taxon>
        <taxon>Arundineae</taxon>
        <taxon>Arundo</taxon>
    </lineage>
</organism>
<name>A0A0A8XTF3_ARUDO</name>
<dbReference type="EMBL" id="GBRH01281935">
    <property type="protein sequence ID" value="JAD15960.1"/>
    <property type="molecule type" value="Transcribed_RNA"/>
</dbReference>
<feature type="region of interest" description="Disordered" evidence="1">
    <location>
        <begin position="1"/>
        <end position="23"/>
    </location>
</feature>
<reference evidence="2" key="1">
    <citation type="submission" date="2014-09" db="EMBL/GenBank/DDBJ databases">
        <authorList>
            <person name="Magalhaes I.L.F."/>
            <person name="Oliveira U."/>
            <person name="Santos F.R."/>
            <person name="Vidigal T.H.D.A."/>
            <person name="Brescovit A.D."/>
            <person name="Santos A.J."/>
        </authorList>
    </citation>
    <scope>NUCLEOTIDE SEQUENCE</scope>
    <source>
        <tissue evidence="2">Shoot tissue taken approximately 20 cm above the soil surface</tissue>
    </source>
</reference>
<accession>A0A0A8XTF3</accession>
<sequence>MNERHLKVPPLKSTDKVHSPVTNTAADLSLKSLLTKSQQ</sequence>
<evidence type="ECO:0000256" key="1">
    <source>
        <dbReference type="SAM" id="MobiDB-lite"/>
    </source>
</evidence>
<evidence type="ECO:0000313" key="2">
    <source>
        <dbReference type="EMBL" id="JAD15960.1"/>
    </source>
</evidence>
<proteinExistence type="predicted"/>
<dbReference type="AlphaFoldDB" id="A0A0A8XTF3"/>
<protein>
    <submittedName>
        <fullName evidence="2">Uncharacterized protein</fullName>
    </submittedName>
</protein>